<name>A0A843VBN9_COLES</name>
<keyword evidence="2" id="KW-1185">Reference proteome</keyword>
<dbReference type="AlphaFoldDB" id="A0A843VBN9"/>
<gene>
    <name evidence="1" type="ORF">Taro_026351</name>
</gene>
<dbReference type="Proteomes" id="UP000652761">
    <property type="component" value="Unassembled WGS sequence"/>
</dbReference>
<sequence length="106" mass="10928">MCRPWQQALAVGASGAAVLSRSTVGSAAHHTPKAVGRVWILGVAAGGGGSRGAAREPTAVLSRRSRAAALFEHSAPAGPGEKLWMMPMDLQMCCSPLMRKGKICCA</sequence>
<protein>
    <submittedName>
        <fullName evidence="1">Uncharacterized protein</fullName>
    </submittedName>
</protein>
<organism evidence="1 2">
    <name type="scientific">Colocasia esculenta</name>
    <name type="common">Wild taro</name>
    <name type="synonym">Arum esculentum</name>
    <dbReference type="NCBI Taxonomy" id="4460"/>
    <lineage>
        <taxon>Eukaryota</taxon>
        <taxon>Viridiplantae</taxon>
        <taxon>Streptophyta</taxon>
        <taxon>Embryophyta</taxon>
        <taxon>Tracheophyta</taxon>
        <taxon>Spermatophyta</taxon>
        <taxon>Magnoliopsida</taxon>
        <taxon>Liliopsida</taxon>
        <taxon>Araceae</taxon>
        <taxon>Aroideae</taxon>
        <taxon>Colocasieae</taxon>
        <taxon>Colocasia</taxon>
    </lineage>
</organism>
<proteinExistence type="predicted"/>
<reference evidence="1" key="1">
    <citation type="submission" date="2017-07" db="EMBL/GenBank/DDBJ databases">
        <title>Taro Niue Genome Assembly and Annotation.</title>
        <authorList>
            <person name="Atibalentja N."/>
            <person name="Keating K."/>
            <person name="Fields C.J."/>
        </authorList>
    </citation>
    <scope>NUCLEOTIDE SEQUENCE</scope>
    <source>
        <strain evidence="1">Niue_2</strain>
        <tissue evidence="1">Leaf</tissue>
    </source>
</reference>
<evidence type="ECO:0000313" key="1">
    <source>
        <dbReference type="EMBL" id="MQL93688.1"/>
    </source>
</evidence>
<evidence type="ECO:0000313" key="2">
    <source>
        <dbReference type="Proteomes" id="UP000652761"/>
    </source>
</evidence>
<comment type="caution">
    <text evidence="1">The sequence shown here is derived from an EMBL/GenBank/DDBJ whole genome shotgun (WGS) entry which is preliminary data.</text>
</comment>
<accession>A0A843VBN9</accession>
<dbReference type="EMBL" id="NMUH01001589">
    <property type="protein sequence ID" value="MQL93688.1"/>
    <property type="molecule type" value="Genomic_DNA"/>
</dbReference>